<evidence type="ECO:0000313" key="2">
    <source>
        <dbReference type="Proteomes" id="UP000737018"/>
    </source>
</evidence>
<evidence type="ECO:0000313" key="1">
    <source>
        <dbReference type="EMBL" id="KAF3954537.1"/>
    </source>
</evidence>
<keyword evidence="2" id="KW-1185">Reference proteome</keyword>
<accession>A0A8J4VDX6</accession>
<organism evidence="1 2">
    <name type="scientific">Castanea mollissima</name>
    <name type="common">Chinese chestnut</name>
    <dbReference type="NCBI Taxonomy" id="60419"/>
    <lineage>
        <taxon>Eukaryota</taxon>
        <taxon>Viridiplantae</taxon>
        <taxon>Streptophyta</taxon>
        <taxon>Embryophyta</taxon>
        <taxon>Tracheophyta</taxon>
        <taxon>Spermatophyta</taxon>
        <taxon>Magnoliopsida</taxon>
        <taxon>eudicotyledons</taxon>
        <taxon>Gunneridae</taxon>
        <taxon>Pentapetalae</taxon>
        <taxon>rosids</taxon>
        <taxon>fabids</taxon>
        <taxon>Fagales</taxon>
        <taxon>Fagaceae</taxon>
        <taxon>Castanea</taxon>
    </lineage>
</organism>
<sequence length="133" mass="15238">MVICFEDQETGRCLKRSPSGDQNFITKMRIIDFGSAIDEFTLKHLYGSTGPSRAEQTYEYTLHLKPCLRQFGLDHCLWEFFKTSSLNGPIEIQVLNASEFLEDRLSVDDAYLRHPYLSYFQSPPRGFRGSSGA</sequence>
<name>A0A8J4VDX6_9ROSI</name>
<proteinExistence type="predicted"/>
<dbReference type="OrthoDB" id="1752316at2759"/>
<dbReference type="Proteomes" id="UP000737018">
    <property type="component" value="Unassembled WGS sequence"/>
</dbReference>
<dbReference type="EMBL" id="JRKL02003670">
    <property type="protein sequence ID" value="KAF3954537.1"/>
    <property type="molecule type" value="Genomic_DNA"/>
</dbReference>
<gene>
    <name evidence="1" type="ORF">CMV_020135</name>
</gene>
<reference evidence="1" key="1">
    <citation type="submission" date="2020-03" db="EMBL/GenBank/DDBJ databases">
        <title>Castanea mollissima Vanexum genome sequencing.</title>
        <authorList>
            <person name="Staton M."/>
        </authorList>
    </citation>
    <scope>NUCLEOTIDE SEQUENCE</scope>
    <source>
        <tissue evidence="1">Leaf</tissue>
    </source>
</reference>
<dbReference type="AlphaFoldDB" id="A0A8J4VDX6"/>
<protein>
    <submittedName>
        <fullName evidence="1">Uncharacterized protein</fullName>
    </submittedName>
</protein>
<comment type="caution">
    <text evidence="1">The sequence shown here is derived from an EMBL/GenBank/DDBJ whole genome shotgun (WGS) entry which is preliminary data.</text>
</comment>